<dbReference type="Proteomes" id="UP000657385">
    <property type="component" value="Unassembled WGS sequence"/>
</dbReference>
<keyword evidence="5" id="KW-1185">Reference proteome</keyword>
<evidence type="ECO:0000256" key="1">
    <source>
        <dbReference type="SAM" id="MobiDB-lite"/>
    </source>
</evidence>
<dbReference type="InterPro" id="IPR012336">
    <property type="entry name" value="Thioredoxin-like_fold"/>
</dbReference>
<dbReference type="SUPFAM" id="SSF52833">
    <property type="entry name" value="Thioredoxin-like"/>
    <property type="match status" value="1"/>
</dbReference>
<evidence type="ECO:0000313" key="4">
    <source>
        <dbReference type="EMBL" id="MBF9070929.1"/>
    </source>
</evidence>
<sequence length="291" mass="30973">MAGSQRAMVVRAAVAAVVLVAALAAEADLDSALAQARAHHRAHHGGHRGHHHATAPHGRPAAKPKPNPQSKPNPKPGVKPQPGQAVDDLADRAVALGLPARLDDDGATVDVGYADAPVQLTLFEDYRCDSTGPFENRQGPTLRMLMARHQLLVHYVIESSLDERLPGPGAVLASDAARAALAHGGFPLFHALLFANQPAEEVDGFTPARLLDIASHVPGLRGAAFDAEVRTLYWKPWVDAAQHVYDTSGVHHGTPSMLLDGTEVDLWAHPELLNDPGALQRFVENAANRGQ</sequence>
<dbReference type="Gene3D" id="3.40.30.10">
    <property type="entry name" value="Glutaredoxin"/>
    <property type="match status" value="1"/>
</dbReference>
<organism evidence="4 5">
    <name type="scientific">Streptacidiphilus fuscans</name>
    <dbReference type="NCBI Taxonomy" id="2789292"/>
    <lineage>
        <taxon>Bacteria</taxon>
        <taxon>Bacillati</taxon>
        <taxon>Actinomycetota</taxon>
        <taxon>Actinomycetes</taxon>
        <taxon>Kitasatosporales</taxon>
        <taxon>Streptomycetaceae</taxon>
        <taxon>Streptacidiphilus</taxon>
    </lineage>
</organism>
<reference evidence="4" key="1">
    <citation type="submission" date="2020-11" db="EMBL/GenBank/DDBJ databases">
        <title>Isolation and identification of active actinomycetes.</title>
        <authorList>
            <person name="Yu B."/>
        </authorList>
    </citation>
    <scope>NUCLEOTIDE SEQUENCE</scope>
    <source>
        <strain evidence="4">NEAU-YB345</strain>
    </source>
</reference>
<gene>
    <name evidence="4" type="ORF">I2501_23210</name>
</gene>
<feature type="compositionally biased region" description="Basic residues" evidence="1">
    <location>
        <begin position="37"/>
        <end position="54"/>
    </location>
</feature>
<name>A0A931B5T3_9ACTN</name>
<proteinExistence type="predicted"/>
<dbReference type="AlphaFoldDB" id="A0A931B5T3"/>
<dbReference type="RefSeq" id="WP_196196105.1">
    <property type="nucleotide sequence ID" value="NZ_JADPRT010000010.1"/>
</dbReference>
<protein>
    <submittedName>
        <fullName evidence="4">Thioredoxin domain-containing protein</fullName>
    </submittedName>
</protein>
<evidence type="ECO:0000256" key="2">
    <source>
        <dbReference type="SAM" id="SignalP"/>
    </source>
</evidence>
<evidence type="ECO:0000259" key="3">
    <source>
        <dbReference type="Pfam" id="PF13462"/>
    </source>
</evidence>
<dbReference type="EMBL" id="JADPRT010000010">
    <property type="protein sequence ID" value="MBF9070929.1"/>
    <property type="molecule type" value="Genomic_DNA"/>
</dbReference>
<accession>A0A931B5T3</accession>
<feature type="signal peptide" evidence="2">
    <location>
        <begin position="1"/>
        <end position="27"/>
    </location>
</feature>
<evidence type="ECO:0000313" key="5">
    <source>
        <dbReference type="Proteomes" id="UP000657385"/>
    </source>
</evidence>
<dbReference type="Pfam" id="PF13462">
    <property type="entry name" value="Thioredoxin_4"/>
    <property type="match status" value="1"/>
</dbReference>
<keyword evidence="2" id="KW-0732">Signal</keyword>
<feature type="chain" id="PRO_5038810402" evidence="2">
    <location>
        <begin position="28"/>
        <end position="291"/>
    </location>
</feature>
<dbReference type="InterPro" id="IPR036249">
    <property type="entry name" value="Thioredoxin-like_sf"/>
</dbReference>
<feature type="domain" description="Thioredoxin-like fold" evidence="3">
    <location>
        <begin position="108"/>
        <end position="265"/>
    </location>
</feature>
<comment type="caution">
    <text evidence="4">The sequence shown here is derived from an EMBL/GenBank/DDBJ whole genome shotgun (WGS) entry which is preliminary data.</text>
</comment>
<feature type="compositionally biased region" description="Pro residues" evidence="1">
    <location>
        <begin position="63"/>
        <end position="79"/>
    </location>
</feature>
<feature type="region of interest" description="Disordered" evidence="1">
    <location>
        <begin position="35"/>
        <end position="84"/>
    </location>
</feature>